<protein>
    <submittedName>
        <fullName evidence="1">Uncharacterized protein</fullName>
    </submittedName>
</protein>
<accession>A0A6J5L2B4</accession>
<gene>
    <name evidence="1" type="ORF">UFOVP84_181</name>
</gene>
<evidence type="ECO:0000313" key="1">
    <source>
        <dbReference type="EMBL" id="CAB4127426.1"/>
    </source>
</evidence>
<proteinExistence type="predicted"/>
<dbReference type="EMBL" id="LR796208">
    <property type="protein sequence ID" value="CAB4127426.1"/>
    <property type="molecule type" value="Genomic_DNA"/>
</dbReference>
<organism evidence="1">
    <name type="scientific">uncultured Caudovirales phage</name>
    <dbReference type="NCBI Taxonomy" id="2100421"/>
    <lineage>
        <taxon>Viruses</taxon>
        <taxon>Duplodnaviria</taxon>
        <taxon>Heunggongvirae</taxon>
        <taxon>Uroviricota</taxon>
        <taxon>Caudoviricetes</taxon>
        <taxon>Peduoviridae</taxon>
        <taxon>Maltschvirus</taxon>
        <taxon>Maltschvirus maltsch</taxon>
    </lineage>
</organism>
<reference evidence="1" key="1">
    <citation type="submission" date="2020-04" db="EMBL/GenBank/DDBJ databases">
        <authorList>
            <person name="Chiriac C."/>
            <person name="Salcher M."/>
            <person name="Ghai R."/>
            <person name="Kavagutti S V."/>
        </authorList>
    </citation>
    <scope>NUCLEOTIDE SEQUENCE</scope>
</reference>
<sequence length="100" mass="11719">MKTTTPIQDKLELAFGMLAEVRLHNQKKSLDSNSVAVESARIERCVEHFYKEEKHDLQYPEYAMQFIQVNCKDILSDKYDGEWLDGIKDVNYVEELFDGE</sequence>
<name>A0A6J5L2B4_9CAUD</name>